<organism evidence="1 2">
    <name type="scientific">Halobaculum roseum</name>
    <dbReference type="NCBI Taxonomy" id="2175149"/>
    <lineage>
        <taxon>Archaea</taxon>
        <taxon>Methanobacteriati</taxon>
        <taxon>Methanobacteriota</taxon>
        <taxon>Stenosarchaea group</taxon>
        <taxon>Halobacteria</taxon>
        <taxon>Halobacteriales</taxon>
        <taxon>Haloferacaceae</taxon>
        <taxon>Halobaculum</taxon>
    </lineage>
</organism>
<evidence type="ECO:0000313" key="1">
    <source>
        <dbReference type="EMBL" id="MFB9824089.1"/>
    </source>
</evidence>
<dbReference type="AlphaFoldDB" id="A0ABD5MJW1"/>
<dbReference type="RefSeq" id="WP_264084007.1">
    <property type="nucleotide sequence ID" value="NZ_CP082286.1"/>
</dbReference>
<sequence length="44" mass="4962">MAQNTDMGDMETSVHRTLEFAAMRDNIAECVDLVDAQTFEIRAN</sequence>
<dbReference type="GeneID" id="75735215"/>
<comment type="caution">
    <text evidence="1">The sequence shown here is derived from an EMBL/GenBank/DDBJ whole genome shotgun (WGS) entry which is preliminary data.</text>
</comment>
<proteinExistence type="predicted"/>
<dbReference type="EMBL" id="JBHMAJ010000006">
    <property type="protein sequence ID" value="MFB9824089.1"/>
    <property type="molecule type" value="Genomic_DNA"/>
</dbReference>
<reference evidence="1" key="1">
    <citation type="submission" date="2024-09" db="EMBL/GenBank/DDBJ databases">
        <authorList>
            <person name="Sun Q."/>
        </authorList>
    </citation>
    <scope>NUCLEOTIDE SEQUENCE [LARGE SCALE GENOMIC DNA]</scope>
    <source>
        <strain evidence="1">JCM 31273</strain>
    </source>
</reference>
<gene>
    <name evidence="1" type="ORF">ACFFOL_07875</name>
</gene>
<keyword evidence="2" id="KW-1185">Reference proteome</keyword>
<evidence type="ECO:0000313" key="2">
    <source>
        <dbReference type="Proteomes" id="UP001589595"/>
    </source>
</evidence>
<accession>A0ABD5MJW1</accession>
<dbReference type="Proteomes" id="UP001589595">
    <property type="component" value="Unassembled WGS sequence"/>
</dbReference>
<protein>
    <submittedName>
        <fullName evidence="1">Uncharacterized protein</fullName>
    </submittedName>
</protein>
<name>A0ABD5MJW1_9EURY</name>